<gene>
    <name evidence="3" type="ORF">ACH5RR_004360</name>
</gene>
<evidence type="ECO:0000259" key="2">
    <source>
        <dbReference type="Pfam" id="PF07744"/>
    </source>
</evidence>
<protein>
    <recommendedName>
        <fullName evidence="2">Spen paralogue and orthologue SPOC C-terminal domain-containing protein</fullName>
    </recommendedName>
</protein>
<dbReference type="AlphaFoldDB" id="A0ABD3AXF7"/>
<feature type="compositionally biased region" description="Pro residues" evidence="1">
    <location>
        <begin position="786"/>
        <end position="797"/>
    </location>
</feature>
<dbReference type="Proteomes" id="UP001630127">
    <property type="component" value="Unassembled WGS sequence"/>
</dbReference>
<proteinExistence type="predicted"/>
<feature type="region of interest" description="Disordered" evidence="1">
    <location>
        <begin position="297"/>
        <end position="316"/>
    </location>
</feature>
<sequence length="837" mass="90976">MDKKILPSPGSHDEESFAMPSRKRKLTSSNLPEATSEFHLPRVLNPDGSFDGTSGKREIHTSHTVENVTSQSPTSHCTIGFPDGFLSGNENFPVNGIGSMSNLPLNLATQSSQYEGQPLQINVPSGGTVEVPNWTTQECPCTQSQAYKGLPFIESSVSDTGKPQLNPWLQDTVNSLTKNDKISVELPLEVHNPSSEPRFSQPNNSDIDFLGSASSGTAANSKNFSDLNHPAQYSGNEGIHNQPSGLDSVALPAYPEEKEKQNSIHHDVQHCLDVSTDNISQRGYYGRSNCLLLEPKSADEQRHHSSTGKALSNPESVIASSDRHNFSSGMSHKLDVNRLPFRKTASMGSEKLWDGSLQLNSAITMSAVAFFRSGERLVDINWSNFVEVKGKVKLDDFETYIQNLPRSRTRGLMIISVCPKEGSSDKELKSIKEVGKCYIIQERVGLATLSSGVVLYLCPRSDKIFTLLGGFLKGMTAIQGKSGSFIGCVVWRKNQTAASSVANEKHINISLSKESKKFPSDSSTTKQSAETRFISLASAMPLSAVKSTNVADKKAVTNSSAACLSTTPSVSATSSIRVVQQGSGHFNSSSQTSRGHPLESVVKQMLPTADDDDDDDLPEYDFGTLSGNAFTSVAMPIHVPIAGRHQTEIIKRVDGAVLPSLLGTYSISASNNQGLPQPRSVTHHEYATPGAARATSYVPMESSSDNRSKRNLFSYNDDDMPEWFPPQHQMPSVVDKHKPSAGMPSGCSASSFQNQQVPRRRLFHSQSPAVFRPEFSSQGFPRPHHPPTYPRLPPPVPFQNDPSSLTGFQCNPVLRPPPGSYAAKHTVPPAYGRARKP</sequence>
<dbReference type="PANTHER" id="PTHR11477:SF37">
    <property type="entry name" value="SPEN PARALOGUE AND ORTHOLOGUE SPOC C-TERMINAL DOMAIN-CONTAINING PROTEIN"/>
    <property type="match status" value="1"/>
</dbReference>
<accession>A0ABD3AXF7</accession>
<feature type="region of interest" description="Disordered" evidence="1">
    <location>
        <begin position="690"/>
        <end position="711"/>
    </location>
</feature>
<dbReference type="CDD" id="cd21538">
    <property type="entry name" value="SPOC_TFIIS"/>
    <property type="match status" value="1"/>
</dbReference>
<evidence type="ECO:0000313" key="4">
    <source>
        <dbReference type="Proteomes" id="UP001630127"/>
    </source>
</evidence>
<feature type="compositionally biased region" description="Polar residues" evidence="1">
    <location>
        <begin position="800"/>
        <end position="809"/>
    </location>
</feature>
<feature type="region of interest" description="Disordered" evidence="1">
    <location>
        <begin position="772"/>
        <end position="837"/>
    </location>
</feature>
<reference evidence="3 4" key="1">
    <citation type="submission" date="2024-11" db="EMBL/GenBank/DDBJ databases">
        <title>A near-complete genome assembly of Cinchona calisaya.</title>
        <authorList>
            <person name="Lian D.C."/>
            <person name="Zhao X.W."/>
            <person name="Wei L."/>
        </authorList>
    </citation>
    <scope>NUCLEOTIDE SEQUENCE [LARGE SCALE GENOMIC DNA]</scope>
    <source>
        <tissue evidence="3">Nenye</tissue>
    </source>
</reference>
<feature type="region of interest" description="Disordered" evidence="1">
    <location>
        <begin position="1"/>
        <end position="57"/>
    </location>
</feature>
<comment type="caution">
    <text evidence="3">The sequence shown here is derived from an EMBL/GenBank/DDBJ whole genome shotgun (WGS) entry which is preliminary data.</text>
</comment>
<dbReference type="EMBL" id="JBJUIK010000002">
    <property type="protein sequence ID" value="KAL3535899.1"/>
    <property type="molecule type" value="Genomic_DNA"/>
</dbReference>
<feature type="region of interest" description="Disordered" evidence="1">
    <location>
        <begin position="733"/>
        <end position="753"/>
    </location>
</feature>
<keyword evidence="4" id="KW-1185">Reference proteome</keyword>
<feature type="region of interest" description="Disordered" evidence="1">
    <location>
        <begin position="192"/>
        <end position="249"/>
    </location>
</feature>
<organism evidence="3 4">
    <name type="scientific">Cinchona calisaya</name>
    <dbReference type="NCBI Taxonomy" id="153742"/>
    <lineage>
        <taxon>Eukaryota</taxon>
        <taxon>Viridiplantae</taxon>
        <taxon>Streptophyta</taxon>
        <taxon>Embryophyta</taxon>
        <taxon>Tracheophyta</taxon>
        <taxon>Spermatophyta</taxon>
        <taxon>Magnoliopsida</taxon>
        <taxon>eudicotyledons</taxon>
        <taxon>Gunneridae</taxon>
        <taxon>Pentapetalae</taxon>
        <taxon>asterids</taxon>
        <taxon>lamiids</taxon>
        <taxon>Gentianales</taxon>
        <taxon>Rubiaceae</taxon>
        <taxon>Cinchonoideae</taxon>
        <taxon>Cinchoneae</taxon>
        <taxon>Cinchona</taxon>
    </lineage>
</organism>
<dbReference type="PANTHER" id="PTHR11477">
    <property type="entry name" value="TRANSCRIPTION FACTOR S-II ZINC FINGER DOMAIN-CONTAINING PROTEIN"/>
    <property type="match status" value="1"/>
</dbReference>
<feature type="compositionally biased region" description="Polar residues" evidence="1">
    <location>
        <begin position="307"/>
        <end position="316"/>
    </location>
</feature>
<feature type="domain" description="Spen paralogue and orthologue SPOC C-terminal" evidence="2">
    <location>
        <begin position="348"/>
        <end position="491"/>
    </location>
</feature>
<name>A0ABD3AXF7_9GENT</name>
<evidence type="ECO:0000313" key="3">
    <source>
        <dbReference type="EMBL" id="KAL3535899.1"/>
    </source>
</evidence>
<evidence type="ECO:0000256" key="1">
    <source>
        <dbReference type="SAM" id="MobiDB-lite"/>
    </source>
</evidence>
<dbReference type="InterPro" id="IPR012921">
    <property type="entry name" value="SPOC_C"/>
</dbReference>
<feature type="compositionally biased region" description="Basic and acidic residues" evidence="1">
    <location>
        <begin position="1"/>
        <end position="15"/>
    </location>
</feature>
<dbReference type="Pfam" id="PF07744">
    <property type="entry name" value="SPOC"/>
    <property type="match status" value="1"/>
</dbReference>
<feature type="compositionally biased region" description="Polar residues" evidence="1">
    <location>
        <begin position="192"/>
        <end position="245"/>
    </location>
</feature>